<evidence type="ECO:0000256" key="2">
    <source>
        <dbReference type="ARBA" id="ARBA00023043"/>
    </source>
</evidence>
<evidence type="ECO:0000256" key="1">
    <source>
        <dbReference type="ARBA" id="ARBA00022737"/>
    </source>
</evidence>
<dbReference type="Pfam" id="PF12796">
    <property type="entry name" value="Ank_2"/>
    <property type="match status" value="1"/>
</dbReference>
<dbReference type="Pfam" id="PF00023">
    <property type="entry name" value="Ank"/>
    <property type="match status" value="1"/>
</dbReference>
<proteinExistence type="predicted"/>
<feature type="repeat" description="ANK" evidence="3">
    <location>
        <begin position="131"/>
        <end position="163"/>
    </location>
</feature>
<evidence type="ECO:0000313" key="5">
    <source>
        <dbReference type="Proteomes" id="UP000243579"/>
    </source>
</evidence>
<dbReference type="InterPro" id="IPR036770">
    <property type="entry name" value="Ankyrin_rpt-contain_sf"/>
</dbReference>
<dbReference type="STRING" id="1202772.A0A1V9ZJS7"/>
<dbReference type="InterPro" id="IPR051637">
    <property type="entry name" value="Ank_repeat_dom-contain_49"/>
</dbReference>
<feature type="repeat" description="ANK" evidence="3">
    <location>
        <begin position="64"/>
        <end position="96"/>
    </location>
</feature>
<dbReference type="PANTHER" id="PTHR24180">
    <property type="entry name" value="CYCLIN-DEPENDENT KINASE INHIBITOR 2C-RELATED"/>
    <property type="match status" value="1"/>
</dbReference>
<gene>
    <name evidence="4" type="ORF">ACHHYP_09000</name>
</gene>
<dbReference type="PRINTS" id="PR01415">
    <property type="entry name" value="ANKYRIN"/>
</dbReference>
<protein>
    <submittedName>
        <fullName evidence="4">Uncharacterized protein</fullName>
    </submittedName>
</protein>
<dbReference type="SUPFAM" id="SSF48403">
    <property type="entry name" value="Ankyrin repeat"/>
    <property type="match status" value="1"/>
</dbReference>
<dbReference type="OrthoDB" id="194358at2759"/>
<comment type="caution">
    <text evidence="4">The sequence shown here is derived from an EMBL/GenBank/DDBJ whole genome shotgun (WGS) entry which is preliminary data.</text>
</comment>
<reference evidence="4 5" key="1">
    <citation type="journal article" date="2014" name="Genome Biol. Evol.">
        <title>The secreted proteins of Achlya hypogyna and Thraustotheca clavata identify the ancestral oomycete secretome and reveal gene acquisitions by horizontal gene transfer.</title>
        <authorList>
            <person name="Misner I."/>
            <person name="Blouin N."/>
            <person name="Leonard G."/>
            <person name="Richards T.A."/>
            <person name="Lane C.E."/>
        </authorList>
    </citation>
    <scope>NUCLEOTIDE SEQUENCE [LARGE SCALE GENOMIC DNA]</scope>
    <source>
        <strain evidence="4 5">ATCC 48635</strain>
    </source>
</reference>
<keyword evidence="1" id="KW-0677">Repeat</keyword>
<dbReference type="PANTHER" id="PTHR24180:SF45">
    <property type="entry name" value="POLY [ADP-RIBOSE] POLYMERASE TANKYRASE"/>
    <property type="match status" value="1"/>
</dbReference>
<dbReference type="SMART" id="SM00248">
    <property type="entry name" value="ANK"/>
    <property type="match status" value="3"/>
</dbReference>
<evidence type="ECO:0000256" key="3">
    <source>
        <dbReference type="PROSITE-ProRule" id="PRU00023"/>
    </source>
</evidence>
<name>A0A1V9ZJS7_ACHHY</name>
<dbReference type="PROSITE" id="PS50088">
    <property type="entry name" value="ANK_REPEAT"/>
    <property type="match status" value="3"/>
</dbReference>
<keyword evidence="2 3" id="KW-0040">ANK repeat</keyword>
<dbReference type="AlphaFoldDB" id="A0A1V9ZJS7"/>
<dbReference type="PROSITE" id="PS50297">
    <property type="entry name" value="ANK_REP_REGION"/>
    <property type="match status" value="2"/>
</dbReference>
<keyword evidence="5" id="KW-1185">Reference proteome</keyword>
<sequence>MNPTSHGGSCLCCGRPRKYAAKSLAKKSSTKALLLHADLSRHTRPEQVADMVAHGFDVNELSSEGYTVLHCAALNGQAGVVRELLRFGADTEIPAVGGRRAMHYAVESGSLATVQELASRGAALSPPSDADGLTPLHEAGHKGHEKIVELLLQAGADLGAVTSHVGLVLGHSLYRIGRCAKQHYISLVRLRHRSFSPRPAEAGHLECVRVMLHFDVRGDVVAAVDASGASALQVAQFAQRPAVVELLLLHYSSESAVHDRMLQGLLTTGAGRPR</sequence>
<feature type="repeat" description="ANK" evidence="3">
    <location>
        <begin position="97"/>
        <end position="129"/>
    </location>
</feature>
<dbReference type="InterPro" id="IPR002110">
    <property type="entry name" value="Ankyrin_rpt"/>
</dbReference>
<dbReference type="Proteomes" id="UP000243579">
    <property type="component" value="Unassembled WGS sequence"/>
</dbReference>
<dbReference type="Gene3D" id="1.25.40.20">
    <property type="entry name" value="Ankyrin repeat-containing domain"/>
    <property type="match status" value="1"/>
</dbReference>
<dbReference type="EMBL" id="JNBR01000089">
    <property type="protein sequence ID" value="OQR98181.1"/>
    <property type="molecule type" value="Genomic_DNA"/>
</dbReference>
<organism evidence="4 5">
    <name type="scientific">Achlya hypogyna</name>
    <name type="common">Oomycete</name>
    <name type="synonym">Protoachlya hypogyna</name>
    <dbReference type="NCBI Taxonomy" id="1202772"/>
    <lineage>
        <taxon>Eukaryota</taxon>
        <taxon>Sar</taxon>
        <taxon>Stramenopiles</taxon>
        <taxon>Oomycota</taxon>
        <taxon>Saprolegniomycetes</taxon>
        <taxon>Saprolegniales</taxon>
        <taxon>Achlyaceae</taxon>
        <taxon>Achlya</taxon>
    </lineage>
</organism>
<evidence type="ECO:0000313" key="4">
    <source>
        <dbReference type="EMBL" id="OQR98181.1"/>
    </source>
</evidence>
<accession>A0A1V9ZJS7</accession>